<dbReference type="Proteomes" id="UP000076078">
    <property type="component" value="Unassembled WGS sequence"/>
</dbReference>
<sequence length="500" mass="58787">MEQYTTSITQDYLIKKIINSCIKDRFVSIYDKVSLRLVSKKWYDFVHVEIDSYIIKTKNQKNKFETHGVPSSVKKLKFKYTQDKDSKFTDKMSTPLKGLEEFKYVMETPPPGVRSNDDRYLKCLNPESLKKFKYINYTKSAPFDDILKEGERIARDIGRYKIESFQFSALHTSYSIYYSIILEKLACFSHPTVLKRVNIGHKFKFYSHFISFWNDLVYIHSLYKIPELVVNHINFFQDEYNISPTSLNLAEEFFTLHLSKFTNLTRLELADLNSAPIHGKIVGKYLMDSKIKILKITNHRHTEYDLISAICQMKYLEKFVMSIRHKLLYKHSEHPKITFPHPFISPLKCIKLRGLKQKNLLGSEFTLKTPLSHDLVHIDIDIDMLDIKAFDGLSKFIQLYPNLGVLRINGKNLILVSHENQLNLLFHEVFQHQSLKELYIMGLHINDILLSRLYLAYSKDGHKSNIHVIQFHYSDHLINYLQSNNYSYSKTGNKVSLFFN</sequence>
<organism evidence="1 2">
    <name type="scientific">Tieghemostelium lacteum</name>
    <name type="common">Slime mold</name>
    <name type="synonym">Dictyostelium lacteum</name>
    <dbReference type="NCBI Taxonomy" id="361077"/>
    <lineage>
        <taxon>Eukaryota</taxon>
        <taxon>Amoebozoa</taxon>
        <taxon>Evosea</taxon>
        <taxon>Eumycetozoa</taxon>
        <taxon>Dictyostelia</taxon>
        <taxon>Dictyosteliales</taxon>
        <taxon>Raperosteliaceae</taxon>
        <taxon>Tieghemostelium</taxon>
    </lineage>
</organism>
<comment type="caution">
    <text evidence="1">The sequence shown here is derived from an EMBL/GenBank/DDBJ whole genome shotgun (WGS) entry which is preliminary data.</text>
</comment>
<name>A0A152A6L4_TIELA</name>
<keyword evidence="2" id="KW-1185">Reference proteome</keyword>
<dbReference type="EMBL" id="LODT01000006">
    <property type="protein sequence ID" value="KYR01873.1"/>
    <property type="molecule type" value="Genomic_DNA"/>
</dbReference>
<dbReference type="InParanoid" id="A0A152A6L4"/>
<dbReference type="AlphaFoldDB" id="A0A152A6L4"/>
<evidence type="ECO:0000313" key="2">
    <source>
        <dbReference type="Proteomes" id="UP000076078"/>
    </source>
</evidence>
<evidence type="ECO:0008006" key="3">
    <source>
        <dbReference type="Google" id="ProtNLM"/>
    </source>
</evidence>
<evidence type="ECO:0000313" key="1">
    <source>
        <dbReference type="EMBL" id="KYR01873.1"/>
    </source>
</evidence>
<reference evidence="1 2" key="1">
    <citation type="submission" date="2015-12" db="EMBL/GenBank/DDBJ databases">
        <title>Dictyostelia acquired genes for synthesis and detection of signals that induce cell-type specialization by lateral gene transfer from prokaryotes.</title>
        <authorList>
            <person name="Gloeckner G."/>
            <person name="Schaap P."/>
        </authorList>
    </citation>
    <scope>NUCLEOTIDE SEQUENCE [LARGE SCALE GENOMIC DNA]</scope>
    <source>
        <strain evidence="1 2">TK</strain>
    </source>
</reference>
<protein>
    <recommendedName>
        <fullName evidence="3">F-box domain-containing protein</fullName>
    </recommendedName>
</protein>
<proteinExistence type="predicted"/>
<accession>A0A152A6L4</accession>
<gene>
    <name evidence="1" type="ORF">DLAC_01895</name>
</gene>